<evidence type="ECO:0000256" key="3">
    <source>
        <dbReference type="ARBA" id="ARBA00022989"/>
    </source>
</evidence>
<reference evidence="6 7" key="1">
    <citation type="submission" date="2024-05" db="EMBL/GenBank/DDBJ databases">
        <authorList>
            <person name="Wallberg A."/>
        </authorList>
    </citation>
    <scope>NUCLEOTIDE SEQUENCE [LARGE SCALE GENOMIC DNA]</scope>
</reference>
<keyword evidence="7" id="KW-1185">Reference proteome</keyword>
<keyword evidence="3 5" id="KW-1133">Transmembrane helix</keyword>
<evidence type="ECO:0008006" key="8">
    <source>
        <dbReference type="Google" id="ProtNLM"/>
    </source>
</evidence>
<feature type="transmembrane region" description="Helical" evidence="5">
    <location>
        <begin position="174"/>
        <end position="193"/>
    </location>
</feature>
<dbReference type="Pfam" id="PF10242">
    <property type="entry name" value="L_HMGIC_fpl"/>
    <property type="match status" value="1"/>
</dbReference>
<evidence type="ECO:0000256" key="1">
    <source>
        <dbReference type="ARBA" id="ARBA00004141"/>
    </source>
</evidence>
<evidence type="ECO:0000313" key="6">
    <source>
        <dbReference type="EMBL" id="CAL4150560.1"/>
    </source>
</evidence>
<dbReference type="PANTHER" id="PTHR12489">
    <property type="entry name" value="LIPOMA HMGIC FUSION PARTNER-LIKE PROTEIN"/>
    <property type="match status" value="1"/>
</dbReference>
<evidence type="ECO:0000256" key="2">
    <source>
        <dbReference type="ARBA" id="ARBA00022692"/>
    </source>
</evidence>
<sequence length="212" mass="22379">MKIRSWSWSTSWAVVGLWAGVTLAVALASLTALFTPTWFVRYTPLPTIQFGVWTWCVGGGEQVQQQLCASVGQSVGDVPGALPSAVWVIVGALYGGGGALLAVTGLAATLMPLLSNSQSVFALAQVAGNIQMAAVFLQSLGLVLYPLGLGSHFSRLHCGDEATLYNAGHCQLGYGYMLALVATVLAAYCPVLARLITYKDYDADTWSNANIM</sequence>
<dbReference type="InterPro" id="IPR019372">
    <property type="entry name" value="LHFPL"/>
</dbReference>
<proteinExistence type="predicted"/>
<dbReference type="PANTHER" id="PTHR12489:SF22">
    <property type="entry name" value="SI:DKEY-35M8.1"/>
    <property type="match status" value="1"/>
</dbReference>
<gene>
    <name evidence="6" type="ORF">MNOR_LOCUS30586</name>
</gene>
<evidence type="ECO:0000256" key="5">
    <source>
        <dbReference type="SAM" id="Phobius"/>
    </source>
</evidence>
<keyword evidence="4 5" id="KW-0472">Membrane</keyword>
<feature type="transmembrane region" description="Helical" evidence="5">
    <location>
        <begin position="12"/>
        <end position="34"/>
    </location>
</feature>
<dbReference type="AlphaFoldDB" id="A0AAV2RZV3"/>
<feature type="transmembrane region" description="Helical" evidence="5">
    <location>
        <begin position="85"/>
        <end position="108"/>
    </location>
</feature>
<organism evidence="6 7">
    <name type="scientific">Meganyctiphanes norvegica</name>
    <name type="common">Northern krill</name>
    <name type="synonym">Thysanopoda norvegica</name>
    <dbReference type="NCBI Taxonomy" id="48144"/>
    <lineage>
        <taxon>Eukaryota</taxon>
        <taxon>Metazoa</taxon>
        <taxon>Ecdysozoa</taxon>
        <taxon>Arthropoda</taxon>
        <taxon>Crustacea</taxon>
        <taxon>Multicrustacea</taxon>
        <taxon>Malacostraca</taxon>
        <taxon>Eumalacostraca</taxon>
        <taxon>Eucarida</taxon>
        <taxon>Euphausiacea</taxon>
        <taxon>Euphausiidae</taxon>
        <taxon>Meganyctiphanes</taxon>
    </lineage>
</organism>
<keyword evidence="2 5" id="KW-0812">Transmembrane</keyword>
<feature type="transmembrane region" description="Helical" evidence="5">
    <location>
        <begin position="120"/>
        <end position="145"/>
    </location>
</feature>
<protein>
    <recommendedName>
        <fullName evidence="8">Transmembrane protein</fullName>
    </recommendedName>
</protein>
<dbReference type="EMBL" id="CAXKWB010037735">
    <property type="protein sequence ID" value="CAL4150560.1"/>
    <property type="molecule type" value="Genomic_DNA"/>
</dbReference>
<name>A0AAV2RZV3_MEGNR</name>
<comment type="caution">
    <text evidence="6">The sequence shown here is derived from an EMBL/GenBank/DDBJ whole genome shotgun (WGS) entry which is preliminary data.</text>
</comment>
<accession>A0AAV2RZV3</accession>
<dbReference type="Proteomes" id="UP001497623">
    <property type="component" value="Unassembled WGS sequence"/>
</dbReference>
<dbReference type="GO" id="GO:0016020">
    <property type="term" value="C:membrane"/>
    <property type="evidence" value="ECO:0007669"/>
    <property type="project" value="UniProtKB-SubCell"/>
</dbReference>
<evidence type="ECO:0000256" key="4">
    <source>
        <dbReference type="ARBA" id="ARBA00023136"/>
    </source>
</evidence>
<comment type="subcellular location">
    <subcellularLocation>
        <location evidence="1">Membrane</location>
        <topology evidence="1">Multi-pass membrane protein</topology>
    </subcellularLocation>
</comment>
<evidence type="ECO:0000313" key="7">
    <source>
        <dbReference type="Proteomes" id="UP001497623"/>
    </source>
</evidence>